<evidence type="ECO:0000313" key="2">
    <source>
        <dbReference type="EMBL" id="RFB05190.1"/>
    </source>
</evidence>
<feature type="signal peptide" evidence="1">
    <location>
        <begin position="1"/>
        <end position="20"/>
    </location>
</feature>
<evidence type="ECO:0000313" key="3">
    <source>
        <dbReference type="Proteomes" id="UP000264589"/>
    </source>
</evidence>
<keyword evidence="1" id="KW-0732">Signal</keyword>
<proteinExistence type="predicted"/>
<organism evidence="2 3">
    <name type="scientific">Parvularcula marina</name>
    <dbReference type="NCBI Taxonomy" id="2292771"/>
    <lineage>
        <taxon>Bacteria</taxon>
        <taxon>Pseudomonadati</taxon>
        <taxon>Pseudomonadota</taxon>
        <taxon>Alphaproteobacteria</taxon>
        <taxon>Parvularculales</taxon>
        <taxon>Parvularculaceae</taxon>
        <taxon>Parvularcula</taxon>
    </lineage>
</organism>
<accession>A0A371RIC7</accession>
<dbReference type="Proteomes" id="UP000264589">
    <property type="component" value="Unassembled WGS sequence"/>
</dbReference>
<comment type="caution">
    <text evidence="2">The sequence shown here is derived from an EMBL/GenBank/DDBJ whole genome shotgun (WGS) entry which is preliminary data.</text>
</comment>
<reference evidence="2 3" key="1">
    <citation type="submission" date="2018-08" db="EMBL/GenBank/DDBJ databases">
        <title>Parvularcula sp. SM1705, isolated from surface water of the South Sea China.</title>
        <authorList>
            <person name="Sun L."/>
        </authorList>
    </citation>
    <scope>NUCLEOTIDE SEQUENCE [LARGE SCALE GENOMIC DNA]</scope>
    <source>
        <strain evidence="2 3">SM1705</strain>
    </source>
</reference>
<protein>
    <recommendedName>
        <fullName evidence="4">Lipoprotein</fullName>
    </recommendedName>
</protein>
<dbReference type="RefSeq" id="WP_116391822.1">
    <property type="nucleotide sequence ID" value="NZ_QUQO01000001.1"/>
</dbReference>
<dbReference type="AlphaFoldDB" id="A0A371RIC7"/>
<evidence type="ECO:0000256" key="1">
    <source>
        <dbReference type="SAM" id="SignalP"/>
    </source>
</evidence>
<feature type="chain" id="PRO_5016828935" description="Lipoprotein" evidence="1">
    <location>
        <begin position="21"/>
        <end position="115"/>
    </location>
</feature>
<gene>
    <name evidence="2" type="ORF">DX908_07935</name>
</gene>
<sequence>MPFRLTMTSLAGLLLLTACGSSPEATFSRGCDAMMKRQDGVNDEERKTFCTCLSDGTSALSDEDRKTLGILMKEGKADEDIRIGLQGASDEGELSVTGAGIFLQKSMSCSLTMVL</sequence>
<dbReference type="EMBL" id="QUQO01000001">
    <property type="protein sequence ID" value="RFB05190.1"/>
    <property type="molecule type" value="Genomic_DNA"/>
</dbReference>
<dbReference type="PROSITE" id="PS51257">
    <property type="entry name" value="PROKAR_LIPOPROTEIN"/>
    <property type="match status" value="1"/>
</dbReference>
<name>A0A371RIC7_9PROT</name>
<keyword evidence="3" id="KW-1185">Reference proteome</keyword>
<evidence type="ECO:0008006" key="4">
    <source>
        <dbReference type="Google" id="ProtNLM"/>
    </source>
</evidence>
<dbReference type="InParanoid" id="A0A371RIC7"/>